<protein>
    <submittedName>
        <fullName evidence="2">Uncharacterized protein</fullName>
    </submittedName>
</protein>
<dbReference type="EMBL" id="JAGRRH010000007">
    <property type="protein sequence ID" value="KAG7365787.1"/>
    <property type="molecule type" value="Genomic_DNA"/>
</dbReference>
<evidence type="ECO:0000256" key="1">
    <source>
        <dbReference type="SAM" id="MobiDB-lite"/>
    </source>
</evidence>
<feature type="compositionally biased region" description="Basic residues" evidence="1">
    <location>
        <begin position="77"/>
        <end position="90"/>
    </location>
</feature>
<sequence>MNKCPSPTDTPTVSLGLLQDIRAYGSKAAIQVVANVMSQVWTLQRDYLTDHGGTDLFALIWKIVTHNPTLHSGGQSLKHHRRLRRGRSRNHHSDQLSHDDLRQLLWNAVDQKPDFLCYYRSI</sequence>
<proteinExistence type="predicted"/>
<gene>
    <name evidence="2" type="ORF">IV203_028457</name>
</gene>
<name>A0A9K3PZE8_9STRA</name>
<feature type="region of interest" description="Disordered" evidence="1">
    <location>
        <begin position="72"/>
        <end position="95"/>
    </location>
</feature>
<reference evidence="2" key="1">
    <citation type="journal article" date="2021" name="Sci. Rep.">
        <title>Diploid genomic architecture of Nitzschia inconspicua, an elite biomass production diatom.</title>
        <authorList>
            <person name="Oliver A."/>
            <person name="Podell S."/>
            <person name="Pinowska A."/>
            <person name="Traller J.C."/>
            <person name="Smith S.R."/>
            <person name="McClure R."/>
            <person name="Beliaev A."/>
            <person name="Bohutskyi P."/>
            <person name="Hill E.A."/>
            <person name="Rabines A."/>
            <person name="Zheng H."/>
            <person name="Allen L.Z."/>
            <person name="Kuo A."/>
            <person name="Grigoriev I.V."/>
            <person name="Allen A.E."/>
            <person name="Hazlebeck D."/>
            <person name="Allen E.E."/>
        </authorList>
    </citation>
    <scope>NUCLEOTIDE SEQUENCE</scope>
    <source>
        <strain evidence="2">Hildebrandi</strain>
    </source>
</reference>
<reference evidence="2" key="2">
    <citation type="submission" date="2021-04" db="EMBL/GenBank/DDBJ databases">
        <authorList>
            <person name="Podell S."/>
        </authorList>
    </citation>
    <scope>NUCLEOTIDE SEQUENCE</scope>
    <source>
        <strain evidence="2">Hildebrandi</strain>
    </source>
</reference>
<organism evidence="2 3">
    <name type="scientific">Nitzschia inconspicua</name>
    <dbReference type="NCBI Taxonomy" id="303405"/>
    <lineage>
        <taxon>Eukaryota</taxon>
        <taxon>Sar</taxon>
        <taxon>Stramenopiles</taxon>
        <taxon>Ochrophyta</taxon>
        <taxon>Bacillariophyta</taxon>
        <taxon>Bacillariophyceae</taxon>
        <taxon>Bacillariophycidae</taxon>
        <taxon>Bacillariales</taxon>
        <taxon>Bacillariaceae</taxon>
        <taxon>Nitzschia</taxon>
    </lineage>
</organism>
<keyword evidence="3" id="KW-1185">Reference proteome</keyword>
<dbReference type="Proteomes" id="UP000693970">
    <property type="component" value="Unassembled WGS sequence"/>
</dbReference>
<dbReference type="AlphaFoldDB" id="A0A9K3PZE8"/>
<comment type="caution">
    <text evidence="2">The sequence shown here is derived from an EMBL/GenBank/DDBJ whole genome shotgun (WGS) entry which is preliminary data.</text>
</comment>
<evidence type="ECO:0000313" key="3">
    <source>
        <dbReference type="Proteomes" id="UP000693970"/>
    </source>
</evidence>
<accession>A0A9K3PZE8</accession>
<evidence type="ECO:0000313" key="2">
    <source>
        <dbReference type="EMBL" id="KAG7365787.1"/>
    </source>
</evidence>